<dbReference type="AlphaFoldDB" id="A0A6P5R217"/>
<dbReference type="GO" id="GO:0006869">
    <property type="term" value="P:lipid transport"/>
    <property type="evidence" value="ECO:0007669"/>
    <property type="project" value="InterPro"/>
</dbReference>
<dbReference type="PANTHER" id="PTHR14096:SF29">
    <property type="entry name" value="APOL9A PROTEIN-RELATED"/>
    <property type="match status" value="1"/>
</dbReference>
<sequence>MEESRHTIQGATGYLQNMASSGYLYSLLAEDGAWQAFVSKAKLSRERAVALHKALRELAALLAIADRGRLQKGLKGKEKFLKVFPRLKAELVGHISQLHALADHAEKLHRGCTISNVVADSFSAASDILGLLGLFLAPVTAEGSLVLSATGLGLGVAATVTNVATSIVEETSRVLDEVEAAPTGTHMLGEAGTSVARITSKVPQATRDITRDLEALEQHMNALRLVRANPRLEEDARILATTGSISAQRAMQVRASLKGTPLAMSNEARIQRATTAGAALWSDVDSLVKGSKHLYEGSASESAEALRKLARELEEKLERLMEFYKII</sequence>
<protein>
    <submittedName>
        <fullName evidence="3">Apolipoprotein L3-like isoform X1</fullName>
    </submittedName>
</protein>
<proteinExistence type="inferred from homology"/>
<gene>
    <name evidence="3" type="primary">LOC110310201</name>
</gene>
<evidence type="ECO:0000313" key="2">
    <source>
        <dbReference type="Proteomes" id="UP000515126"/>
    </source>
</evidence>
<dbReference type="Proteomes" id="UP000515126">
    <property type="component" value="Chromosome 15"/>
</dbReference>
<dbReference type="PANTHER" id="PTHR14096">
    <property type="entry name" value="APOLIPOPROTEIN L"/>
    <property type="match status" value="1"/>
</dbReference>
<dbReference type="InterPro" id="IPR008405">
    <property type="entry name" value="ApoL"/>
</dbReference>
<reference evidence="3" key="1">
    <citation type="submission" date="2025-08" db="UniProtKB">
        <authorList>
            <consortium name="RefSeq"/>
        </authorList>
    </citation>
    <scope>IDENTIFICATION</scope>
</reference>
<evidence type="ECO:0000256" key="1">
    <source>
        <dbReference type="ARBA" id="ARBA00010090"/>
    </source>
</evidence>
<dbReference type="RefSeq" id="XP_021038598.1">
    <property type="nucleotide sequence ID" value="XM_021182939.2"/>
</dbReference>
<dbReference type="GeneID" id="110310201"/>
<dbReference type="GO" id="GO:0005576">
    <property type="term" value="C:extracellular region"/>
    <property type="evidence" value="ECO:0007669"/>
    <property type="project" value="InterPro"/>
</dbReference>
<dbReference type="GO" id="GO:0008289">
    <property type="term" value="F:lipid binding"/>
    <property type="evidence" value="ECO:0007669"/>
    <property type="project" value="InterPro"/>
</dbReference>
<keyword evidence="2" id="KW-1185">Reference proteome</keyword>
<dbReference type="KEGG" id="mcal:110310201"/>
<accession>A0A6P5R217</accession>
<dbReference type="GO" id="GO:0016020">
    <property type="term" value="C:membrane"/>
    <property type="evidence" value="ECO:0007669"/>
    <property type="project" value="TreeGrafter"/>
</dbReference>
<dbReference type="Pfam" id="PF05461">
    <property type="entry name" value="ApoL"/>
    <property type="match status" value="1"/>
</dbReference>
<comment type="similarity">
    <text evidence="1">Belongs to the apolipoprotein L family.</text>
</comment>
<organism evidence="2 3">
    <name type="scientific">Mus caroli</name>
    <name type="common">Ryukyu mouse</name>
    <name type="synonym">Ricefield mouse</name>
    <dbReference type="NCBI Taxonomy" id="10089"/>
    <lineage>
        <taxon>Eukaryota</taxon>
        <taxon>Metazoa</taxon>
        <taxon>Chordata</taxon>
        <taxon>Craniata</taxon>
        <taxon>Vertebrata</taxon>
        <taxon>Euteleostomi</taxon>
        <taxon>Mammalia</taxon>
        <taxon>Eutheria</taxon>
        <taxon>Euarchontoglires</taxon>
        <taxon>Glires</taxon>
        <taxon>Rodentia</taxon>
        <taxon>Myomorpha</taxon>
        <taxon>Muroidea</taxon>
        <taxon>Muridae</taxon>
        <taxon>Murinae</taxon>
        <taxon>Mus</taxon>
        <taxon>Mus</taxon>
    </lineage>
</organism>
<evidence type="ECO:0000313" key="3">
    <source>
        <dbReference type="RefSeq" id="XP_021038598.1"/>
    </source>
</evidence>
<name>A0A6P5R217_MUSCR</name>
<dbReference type="GO" id="GO:0042157">
    <property type="term" value="P:lipoprotein metabolic process"/>
    <property type="evidence" value="ECO:0007669"/>
    <property type="project" value="InterPro"/>
</dbReference>